<reference evidence="5 6" key="1">
    <citation type="journal article" date="2016" name="Nat. Commun.">
        <title>Thousands of microbial genomes shed light on interconnected biogeochemical processes in an aquifer system.</title>
        <authorList>
            <person name="Anantharaman K."/>
            <person name="Brown C.T."/>
            <person name="Hug L.A."/>
            <person name="Sharon I."/>
            <person name="Castelle C.J."/>
            <person name="Probst A.J."/>
            <person name="Thomas B.C."/>
            <person name="Singh A."/>
            <person name="Wilkins M.J."/>
            <person name="Karaoz U."/>
            <person name="Brodie E.L."/>
            <person name="Williams K.H."/>
            <person name="Hubbard S.S."/>
            <person name="Banfield J.F."/>
        </authorList>
    </citation>
    <scope>NUCLEOTIDE SEQUENCE [LARGE SCALE GENOMIC DNA]</scope>
</reference>
<dbReference type="InterPro" id="IPR028998">
    <property type="entry name" value="RimP_C"/>
</dbReference>
<proteinExistence type="inferred from homology"/>
<comment type="function">
    <text evidence="3">Required for maturation of 30S ribosomal subunits.</text>
</comment>
<dbReference type="SUPFAM" id="SSF75420">
    <property type="entry name" value="YhbC-like, N-terminal domain"/>
    <property type="match status" value="1"/>
</dbReference>
<dbReference type="InterPro" id="IPR003728">
    <property type="entry name" value="Ribosome_maturation_RimP"/>
</dbReference>
<dbReference type="GO" id="GO:0005829">
    <property type="term" value="C:cytosol"/>
    <property type="evidence" value="ECO:0007669"/>
    <property type="project" value="TreeGrafter"/>
</dbReference>
<evidence type="ECO:0000256" key="1">
    <source>
        <dbReference type="ARBA" id="ARBA00022490"/>
    </source>
</evidence>
<dbReference type="Gene3D" id="3.30.300.70">
    <property type="entry name" value="RimP-like superfamily, N-terminal"/>
    <property type="match status" value="1"/>
</dbReference>
<gene>
    <name evidence="3" type="primary">rimP</name>
    <name evidence="5" type="ORF">A2Y64_07200</name>
</gene>
<feature type="domain" description="Ribosome maturation factor RimP N-terminal" evidence="4">
    <location>
        <begin position="14"/>
        <end position="92"/>
    </location>
</feature>
<dbReference type="PANTHER" id="PTHR33867">
    <property type="entry name" value="RIBOSOME MATURATION FACTOR RIMP"/>
    <property type="match status" value="1"/>
</dbReference>
<sequence>MSRAAEIHDAIVGLIQPLLVLEGLFLVECTVALSRGSLKLDMAVDRDGGSADGVHGLNVGEYARLTRYLSTVLEAEMPELGEFQLTVGSPGIVRRLQSELELAWGVGKEVEVRFRRGGEKLVGHLSAYDPGSVTLEIPGGDSRRIEREDIASLRLHFAFPEPSGRRTKRR</sequence>
<dbReference type="PANTHER" id="PTHR33867:SF1">
    <property type="entry name" value="RIBOSOME MATURATION FACTOR RIMP"/>
    <property type="match status" value="1"/>
</dbReference>
<dbReference type="EMBL" id="MFAF01000045">
    <property type="protein sequence ID" value="OGD78184.1"/>
    <property type="molecule type" value="Genomic_DNA"/>
</dbReference>
<dbReference type="STRING" id="1817816.A2Y64_07200"/>
<evidence type="ECO:0000313" key="5">
    <source>
        <dbReference type="EMBL" id="OGD78184.1"/>
    </source>
</evidence>
<comment type="subcellular location">
    <subcellularLocation>
        <location evidence="3">Cytoplasm</location>
    </subcellularLocation>
</comment>
<dbReference type="GO" id="GO:0000028">
    <property type="term" value="P:ribosomal small subunit assembly"/>
    <property type="evidence" value="ECO:0007669"/>
    <property type="project" value="TreeGrafter"/>
</dbReference>
<dbReference type="InterPro" id="IPR028989">
    <property type="entry name" value="RimP_N"/>
</dbReference>
<evidence type="ECO:0000256" key="2">
    <source>
        <dbReference type="ARBA" id="ARBA00022517"/>
    </source>
</evidence>
<evidence type="ECO:0000313" key="6">
    <source>
        <dbReference type="Proteomes" id="UP000177187"/>
    </source>
</evidence>
<protein>
    <recommendedName>
        <fullName evidence="3">Ribosome maturation factor RimP</fullName>
    </recommendedName>
</protein>
<evidence type="ECO:0000256" key="3">
    <source>
        <dbReference type="HAMAP-Rule" id="MF_01077"/>
    </source>
</evidence>
<dbReference type="InterPro" id="IPR035956">
    <property type="entry name" value="RimP_N_sf"/>
</dbReference>
<dbReference type="Proteomes" id="UP000177187">
    <property type="component" value="Unassembled WGS sequence"/>
</dbReference>
<dbReference type="Pfam" id="PF02576">
    <property type="entry name" value="RimP_N"/>
    <property type="match status" value="1"/>
</dbReference>
<dbReference type="CDD" id="cd01734">
    <property type="entry name" value="YlxS_C"/>
    <property type="match status" value="1"/>
</dbReference>
<dbReference type="HAMAP" id="MF_01077">
    <property type="entry name" value="RimP"/>
    <property type="match status" value="1"/>
</dbReference>
<keyword evidence="1 3" id="KW-0963">Cytoplasm</keyword>
<accession>A0A1F5FF78</accession>
<organism evidence="5 6">
    <name type="scientific">Candidatus Coatesbacteria bacterium RBG_13_66_14</name>
    <dbReference type="NCBI Taxonomy" id="1817816"/>
    <lineage>
        <taxon>Bacteria</taxon>
        <taxon>Candidatus Coatesiibacteriota</taxon>
    </lineage>
</organism>
<comment type="caution">
    <text evidence="5">The sequence shown here is derived from an EMBL/GenBank/DDBJ whole genome shotgun (WGS) entry which is preliminary data.</text>
</comment>
<dbReference type="GO" id="GO:0006412">
    <property type="term" value="P:translation"/>
    <property type="evidence" value="ECO:0007669"/>
    <property type="project" value="TreeGrafter"/>
</dbReference>
<comment type="similarity">
    <text evidence="3">Belongs to the RimP family.</text>
</comment>
<dbReference type="AlphaFoldDB" id="A0A1F5FF78"/>
<evidence type="ECO:0000259" key="4">
    <source>
        <dbReference type="Pfam" id="PF02576"/>
    </source>
</evidence>
<name>A0A1F5FF78_9BACT</name>
<keyword evidence="2 3" id="KW-0690">Ribosome biogenesis</keyword>